<evidence type="ECO:0000313" key="4">
    <source>
        <dbReference type="Proteomes" id="UP000019151"/>
    </source>
</evidence>
<dbReference type="KEGG" id="gba:J421_4647"/>
<accession>W0RNY2</accession>
<reference evidence="3" key="1">
    <citation type="submission" date="2013-12" db="EMBL/GenBank/DDBJ databases">
        <authorList>
            <person name="DeBruyn J.M."/>
            <person name="Radosevich M."/>
            <person name="Wommack K.Eric."/>
            <person name="Polson S."/>
            <person name="Hauser L.J."/>
            <person name="Fawaz M.N."/>
            <person name="Korlach J."/>
            <person name="Tsai Y.-C."/>
        </authorList>
    </citation>
    <scope>NUCLEOTIDE SEQUENCE</scope>
    <source>
        <strain evidence="3">KBS708</strain>
        <plasmid evidence="3">1</plasmid>
    </source>
</reference>
<protein>
    <submittedName>
        <fullName evidence="3">Uncharacterized protein</fullName>
    </submittedName>
</protein>
<evidence type="ECO:0000313" key="2">
    <source>
        <dbReference type="EMBL" id="AHG92114.1"/>
    </source>
</evidence>
<gene>
    <name evidence="2" type="ORF">J421_4579</name>
    <name evidence="3" type="ORF">J421_4647</name>
</gene>
<name>W0RNY2_9BACT</name>
<dbReference type="InterPro" id="IPR025528">
    <property type="entry name" value="BrnA_antitoxin"/>
</dbReference>
<dbReference type="EMBL" id="CP007129">
    <property type="protein sequence ID" value="AHG92182.1"/>
    <property type="molecule type" value="Genomic_DNA"/>
</dbReference>
<dbReference type="Pfam" id="PF14384">
    <property type="entry name" value="BrnA_antitoxin"/>
    <property type="match status" value="1"/>
</dbReference>
<dbReference type="Proteomes" id="UP000019151">
    <property type="component" value="Plasmid 1"/>
</dbReference>
<feature type="region of interest" description="Disordered" evidence="1">
    <location>
        <begin position="1"/>
        <end position="36"/>
    </location>
</feature>
<dbReference type="HOGENOM" id="CLU_140900_1_2_0"/>
<proteinExistence type="predicted"/>
<evidence type="ECO:0000313" key="3">
    <source>
        <dbReference type="EMBL" id="AHG92182.1"/>
    </source>
</evidence>
<dbReference type="AlphaFoldDB" id="W0RNY2"/>
<keyword evidence="3" id="KW-0614">Plasmid</keyword>
<geneLocation type="plasmid" evidence="3 4">
    <name>1</name>
</geneLocation>
<evidence type="ECO:0000256" key="1">
    <source>
        <dbReference type="SAM" id="MobiDB-lite"/>
    </source>
</evidence>
<organism evidence="3 4">
    <name type="scientific">Gemmatirosa kalamazoonensis</name>
    <dbReference type="NCBI Taxonomy" id="861299"/>
    <lineage>
        <taxon>Bacteria</taxon>
        <taxon>Pseudomonadati</taxon>
        <taxon>Gemmatimonadota</taxon>
        <taxon>Gemmatimonadia</taxon>
        <taxon>Gemmatimonadales</taxon>
        <taxon>Gemmatimonadaceae</taxon>
        <taxon>Gemmatirosa</taxon>
    </lineage>
</organism>
<keyword evidence="4" id="KW-1185">Reference proteome</keyword>
<dbReference type="KEGG" id="gba:J421_4579"/>
<reference evidence="3 4" key="2">
    <citation type="journal article" date="2014" name="Genome Announc.">
        <title>Genome Sequence and Methylome of Soil Bacterium Gemmatirosa kalamazoonensis KBS708T, a Member of the Rarely Cultivated Gemmatimonadetes Phylum.</title>
        <authorList>
            <person name="Debruyn J.M."/>
            <person name="Radosevich M."/>
            <person name="Wommack K.E."/>
            <person name="Polson S.W."/>
            <person name="Hauser L.J."/>
            <person name="Fawaz M.N."/>
            <person name="Korlach J."/>
            <person name="Tsai Y.C."/>
        </authorList>
    </citation>
    <scope>NUCLEOTIDE SEQUENCE [LARGE SCALE GENOMIC DNA]</scope>
    <source>
        <strain evidence="3 4">KBS708</strain>
        <plasmid evidence="3">1</plasmid>
        <plasmid evidence="4">Plasmid 1</plasmid>
    </source>
</reference>
<dbReference type="EMBL" id="CP007129">
    <property type="protein sequence ID" value="AHG92114.1"/>
    <property type="molecule type" value="Genomic_DNA"/>
</dbReference>
<sequence length="144" mass="15557">MPRNDKTPGRGRGKPRAGRAAQTGGAKAPAPTKTTSMTLEEVRARAALPPNAPGARGRTDWARVDAMTDDDVERQIAEDPDAPPLLDDASWAAAVAERDRKQAISLRVDADVLAWFRAQGAGYQSRMNAVLRTYMHHQQRATGG</sequence>
<dbReference type="RefSeq" id="WP_025413535.1">
    <property type="nucleotide sequence ID" value="NZ_CP007129.1"/>
</dbReference>
<dbReference type="InParanoid" id="W0RNY2"/>